<reference evidence="2 3" key="1">
    <citation type="submission" date="2022-09" db="EMBL/GenBank/DDBJ databases">
        <title>New species of Phenylobacterium.</title>
        <authorList>
            <person name="Mieszkin S."/>
        </authorList>
    </citation>
    <scope>NUCLEOTIDE SEQUENCE [LARGE SCALE GENOMIC DNA]</scope>
    <source>
        <strain evidence="2 3">HK31-G</strain>
    </source>
</reference>
<evidence type="ECO:0000256" key="1">
    <source>
        <dbReference type="SAM" id="SignalP"/>
    </source>
</evidence>
<evidence type="ECO:0000313" key="3">
    <source>
        <dbReference type="Proteomes" id="UP001598130"/>
    </source>
</evidence>
<organism evidence="2 3">
    <name type="scientific">Phenylobacterium ferrooxidans</name>
    <dbReference type="NCBI Taxonomy" id="2982689"/>
    <lineage>
        <taxon>Bacteria</taxon>
        <taxon>Pseudomonadati</taxon>
        <taxon>Pseudomonadota</taxon>
        <taxon>Alphaproteobacteria</taxon>
        <taxon>Caulobacterales</taxon>
        <taxon>Caulobacteraceae</taxon>
        <taxon>Phenylobacterium</taxon>
    </lineage>
</organism>
<dbReference type="PIRSF" id="PIRSF032038">
    <property type="entry name" value="UCP023238"/>
    <property type="match status" value="1"/>
</dbReference>
<sequence>MTQFPTRLKLVALGVAAFALSSAASAAEPRAAARTATFQNLIDCKGKTEAAERLACYDAAVSSLDVAEKQGDIVVVDREQARAARRQAFGFTLPSMAMFDRGEKPEDLDRVTTAVVRAYQGGDRRWTVELEGGAVWAQNDSEILARPPKAGSKAEIRKAAMGYFMNLDGQRAVRARRVR</sequence>
<evidence type="ECO:0000313" key="2">
    <source>
        <dbReference type="EMBL" id="MFD3263445.1"/>
    </source>
</evidence>
<proteinExistence type="predicted"/>
<comment type="caution">
    <text evidence="2">The sequence shown here is derived from an EMBL/GenBank/DDBJ whole genome shotgun (WGS) entry which is preliminary data.</text>
</comment>
<protein>
    <submittedName>
        <fullName evidence="2">Uncharacterized protein</fullName>
    </submittedName>
</protein>
<accession>A0ABW6CKB9</accession>
<feature type="signal peptide" evidence="1">
    <location>
        <begin position="1"/>
        <end position="26"/>
    </location>
</feature>
<feature type="chain" id="PRO_5046401698" evidence="1">
    <location>
        <begin position="27"/>
        <end position="179"/>
    </location>
</feature>
<dbReference type="EMBL" id="JAOTJD010000007">
    <property type="protein sequence ID" value="MFD3263445.1"/>
    <property type="molecule type" value="Genomic_DNA"/>
</dbReference>
<gene>
    <name evidence="2" type="ORF">OCL97_05615</name>
</gene>
<keyword evidence="3" id="KW-1185">Reference proteome</keyword>
<dbReference type="Proteomes" id="UP001598130">
    <property type="component" value="Unassembled WGS sequence"/>
</dbReference>
<keyword evidence="1" id="KW-0732">Signal</keyword>
<dbReference type="InterPro" id="IPR016987">
    <property type="entry name" value="UCP023238"/>
</dbReference>
<dbReference type="RefSeq" id="WP_377368369.1">
    <property type="nucleotide sequence ID" value="NZ_JAOTJD010000007.1"/>
</dbReference>
<name>A0ABW6CKB9_9CAUL</name>